<keyword evidence="4" id="KW-1185">Reference proteome</keyword>
<dbReference type="Pfam" id="PF00561">
    <property type="entry name" value="Abhydrolase_1"/>
    <property type="match status" value="1"/>
</dbReference>
<dbReference type="Gene3D" id="3.40.50.1820">
    <property type="entry name" value="alpha/beta hydrolase"/>
    <property type="match status" value="1"/>
</dbReference>
<evidence type="ECO:0000256" key="1">
    <source>
        <dbReference type="ARBA" id="ARBA00022801"/>
    </source>
</evidence>
<dbReference type="AlphaFoldDB" id="A0A2U2J1W2"/>
<evidence type="ECO:0000313" key="3">
    <source>
        <dbReference type="EMBL" id="PWG02337.1"/>
    </source>
</evidence>
<dbReference type="PANTHER" id="PTHR43329">
    <property type="entry name" value="EPOXIDE HYDROLASE"/>
    <property type="match status" value="1"/>
</dbReference>
<accession>A0A2U2J1W2</accession>
<evidence type="ECO:0000313" key="4">
    <source>
        <dbReference type="Proteomes" id="UP000245916"/>
    </source>
</evidence>
<dbReference type="RefSeq" id="WP_109270478.1">
    <property type="nucleotide sequence ID" value="NZ_QFFF01000001.1"/>
</dbReference>
<sequence length="299" mass="33136">MQALREERIALSTGITLNVRLGGEGEPIVFLHGFPESHRTWRRQLADLVRDHFVVAPDQRGFAASDRPAAVEEYEADKIVSDLVALADALGLHGFTLVGHDWGGAVAWLAALTCPSRVKRLIIVNAPHPLVFQKSLIEDEAQRGASQYIRAFRNPAMERMIEAMGLETFFEKSFGAHVDLAAIPPEEKAAYLRDWSRPGALTAMLNWYRASKIEVPAVGEDAELPLWTRAPFPSLSVPTLVVWGMKDKALLPVQLDGLHDLVDDLRLVTVEEAGHFIPWERPEVVTGAIRDFIAETPSP</sequence>
<dbReference type="SUPFAM" id="SSF53474">
    <property type="entry name" value="alpha/beta-Hydrolases"/>
    <property type="match status" value="1"/>
</dbReference>
<dbReference type="EMBL" id="QFFF01000001">
    <property type="protein sequence ID" value="PWG02337.1"/>
    <property type="molecule type" value="Genomic_DNA"/>
</dbReference>
<reference evidence="3 4" key="1">
    <citation type="submission" date="2018-05" db="EMBL/GenBank/DDBJ databases">
        <title>Genome of Sphingosinicella humi QZX222.</title>
        <authorList>
            <person name="Qiao Z."/>
            <person name="Wang G."/>
        </authorList>
    </citation>
    <scope>NUCLEOTIDE SEQUENCE [LARGE SCALE GENOMIC DNA]</scope>
    <source>
        <strain evidence="3 4">QZX222</strain>
    </source>
</reference>
<organism evidence="3 4">
    <name type="scientific">Allosphingosinicella humi</name>
    <dbReference type="NCBI Taxonomy" id="2068657"/>
    <lineage>
        <taxon>Bacteria</taxon>
        <taxon>Pseudomonadati</taxon>
        <taxon>Pseudomonadota</taxon>
        <taxon>Alphaproteobacteria</taxon>
        <taxon>Sphingomonadales</taxon>
        <taxon>Sphingomonadaceae</taxon>
        <taxon>Allosphingosinicella</taxon>
    </lineage>
</organism>
<keyword evidence="1 3" id="KW-0378">Hydrolase</keyword>
<dbReference type="InterPro" id="IPR000639">
    <property type="entry name" value="Epox_hydrolase-like"/>
</dbReference>
<dbReference type="InterPro" id="IPR029058">
    <property type="entry name" value="AB_hydrolase_fold"/>
</dbReference>
<dbReference type="PRINTS" id="PR00412">
    <property type="entry name" value="EPOXHYDRLASE"/>
</dbReference>
<comment type="caution">
    <text evidence="3">The sequence shown here is derived from an EMBL/GenBank/DDBJ whole genome shotgun (WGS) entry which is preliminary data.</text>
</comment>
<evidence type="ECO:0000259" key="2">
    <source>
        <dbReference type="Pfam" id="PF00561"/>
    </source>
</evidence>
<proteinExistence type="predicted"/>
<dbReference type="GO" id="GO:0016787">
    <property type="term" value="F:hydrolase activity"/>
    <property type="evidence" value="ECO:0007669"/>
    <property type="project" value="UniProtKB-KW"/>
</dbReference>
<dbReference type="Proteomes" id="UP000245916">
    <property type="component" value="Unassembled WGS sequence"/>
</dbReference>
<gene>
    <name evidence="3" type="ORF">DF286_05265</name>
</gene>
<dbReference type="InterPro" id="IPR000073">
    <property type="entry name" value="AB_hydrolase_1"/>
</dbReference>
<protein>
    <submittedName>
        <fullName evidence="3">Alpha/beta hydrolase</fullName>
    </submittedName>
</protein>
<name>A0A2U2J1W2_9SPHN</name>
<dbReference type="OrthoDB" id="9804723at2"/>
<feature type="domain" description="AB hydrolase-1" evidence="2">
    <location>
        <begin position="27"/>
        <end position="282"/>
    </location>
</feature>
<dbReference type="PRINTS" id="PR00111">
    <property type="entry name" value="ABHYDROLASE"/>
</dbReference>